<keyword evidence="2" id="KW-0853">WD repeat</keyword>
<dbReference type="Pfam" id="PF00400">
    <property type="entry name" value="WD40"/>
    <property type="match status" value="2"/>
</dbReference>
<dbReference type="SUPFAM" id="SSF50978">
    <property type="entry name" value="WD40 repeat-like"/>
    <property type="match status" value="1"/>
</dbReference>
<dbReference type="EMBL" id="LR788652">
    <property type="protein sequence ID" value="CAB3264514.1"/>
    <property type="molecule type" value="mRNA"/>
</dbReference>
<accession>A0A6F9DM64</accession>
<sequence length="342" mass="37219">MAECLAFVSQKMSRVRWQPVTSSLQKPDTFVSGSYDDTVNNISVWGVGHMTRTSNQQADNYMDDIESSQPKKLLECQTKGSVAGMEYVDQKSVAVGLSSGTVSLFKYNVEMQSLAMQQMWPTLHSLSGVTDVAAKNPDLVSVGEDGTINMMRVDCKQPLRCMVGVDSSPITSVHMVTSTEVCTTNMAGQLRMYDARSPSDSPSRIMISSETLVGLCSVDHHPTQGHILATGGADGCVVLFDARKECTPVSKLQIHEQDVWELRFHKTSPEHLFTCSQDGTVRRLDTTFDTKTLSSELSGTSPIEVSELLPECGTSINSLDPSGNLLLCSSDAEAIYIIDNAV</sequence>
<reference evidence="5" key="1">
    <citation type="submission" date="2020-04" db="EMBL/GenBank/DDBJ databases">
        <authorList>
            <person name="Neveu A P."/>
        </authorList>
    </citation>
    <scope>NUCLEOTIDE SEQUENCE</scope>
    <source>
        <tissue evidence="5">Whole embryo</tissue>
    </source>
</reference>
<evidence type="ECO:0000256" key="3">
    <source>
        <dbReference type="ARBA" id="ARBA00022737"/>
    </source>
</evidence>
<keyword evidence="4" id="KW-0539">Nucleus</keyword>
<dbReference type="InterPro" id="IPR036322">
    <property type="entry name" value="WD40_repeat_dom_sf"/>
</dbReference>
<dbReference type="PANTHER" id="PTHR22652">
    <property type="entry name" value="NUCLEOPORIN NUP43"/>
    <property type="match status" value="1"/>
</dbReference>
<dbReference type="GO" id="GO:0031080">
    <property type="term" value="C:nuclear pore outer ring"/>
    <property type="evidence" value="ECO:0007669"/>
    <property type="project" value="TreeGrafter"/>
</dbReference>
<protein>
    <submittedName>
        <fullName evidence="5">Nucleoporin Nup43</fullName>
    </submittedName>
</protein>
<keyword evidence="3" id="KW-0677">Repeat</keyword>
<gene>
    <name evidence="5" type="primary">Nup43</name>
</gene>
<evidence type="ECO:0000256" key="2">
    <source>
        <dbReference type="ARBA" id="ARBA00022574"/>
    </source>
</evidence>
<dbReference type="Gene3D" id="2.130.10.10">
    <property type="entry name" value="YVTN repeat-like/Quinoprotein amine dehydrogenase"/>
    <property type="match status" value="1"/>
</dbReference>
<evidence type="ECO:0000256" key="4">
    <source>
        <dbReference type="ARBA" id="ARBA00023242"/>
    </source>
</evidence>
<dbReference type="InterPro" id="IPR001680">
    <property type="entry name" value="WD40_rpt"/>
</dbReference>
<dbReference type="InterPro" id="IPR015943">
    <property type="entry name" value="WD40/YVTN_repeat-like_dom_sf"/>
</dbReference>
<dbReference type="SMART" id="SM00320">
    <property type="entry name" value="WD40"/>
    <property type="match status" value="4"/>
</dbReference>
<name>A0A6F9DM64_9ASCI</name>
<dbReference type="PANTHER" id="PTHR22652:SF0">
    <property type="entry name" value="NUCLEOPORIN NUP43"/>
    <property type="match status" value="1"/>
</dbReference>
<organism evidence="5">
    <name type="scientific">Phallusia mammillata</name>
    <dbReference type="NCBI Taxonomy" id="59560"/>
    <lineage>
        <taxon>Eukaryota</taxon>
        <taxon>Metazoa</taxon>
        <taxon>Chordata</taxon>
        <taxon>Tunicata</taxon>
        <taxon>Ascidiacea</taxon>
        <taxon>Phlebobranchia</taxon>
        <taxon>Ascidiidae</taxon>
        <taxon>Phallusia</taxon>
    </lineage>
</organism>
<proteinExistence type="evidence at transcript level"/>
<evidence type="ECO:0000256" key="1">
    <source>
        <dbReference type="ARBA" id="ARBA00004123"/>
    </source>
</evidence>
<evidence type="ECO:0000313" key="5">
    <source>
        <dbReference type="EMBL" id="CAB3264514.1"/>
    </source>
</evidence>
<dbReference type="AlphaFoldDB" id="A0A6F9DM64"/>
<comment type="subcellular location">
    <subcellularLocation>
        <location evidence="1">Nucleus</location>
    </subcellularLocation>
</comment>